<accession>A0ABY2HA34</accession>
<gene>
    <name evidence="3" type="ORF">CCMA1212_003035</name>
</gene>
<protein>
    <recommendedName>
        <fullName evidence="2">VWFA domain-containing protein</fullName>
    </recommendedName>
</protein>
<reference evidence="3 4" key="1">
    <citation type="submission" date="2018-01" db="EMBL/GenBank/DDBJ databases">
        <title>Genome characterization of the sugarcane-associated fungus Trichoderma ghanense CCMA-1212 and their application in lignocelulose bioconversion.</title>
        <authorList>
            <person name="Steindorff A.S."/>
            <person name="Mendes T.D."/>
            <person name="Vilela E.S.D."/>
            <person name="Rodrigues D.S."/>
            <person name="Formighieri E.F."/>
            <person name="Melo I.S."/>
            <person name="Favaro L.C.L."/>
        </authorList>
    </citation>
    <scope>NUCLEOTIDE SEQUENCE [LARGE SCALE GENOMIC DNA]</scope>
    <source>
        <strain evidence="3 4">CCMA-1212</strain>
    </source>
</reference>
<feature type="compositionally biased region" description="Low complexity" evidence="1">
    <location>
        <begin position="42"/>
        <end position="52"/>
    </location>
</feature>
<dbReference type="RefSeq" id="XP_073561309.1">
    <property type="nucleotide sequence ID" value="XM_073700399.1"/>
</dbReference>
<dbReference type="PANTHER" id="PTHR34706:SF1">
    <property type="entry name" value="VWFA DOMAIN-CONTAINING PROTEIN"/>
    <property type="match status" value="1"/>
</dbReference>
<organism evidence="3 4">
    <name type="scientific">Trichoderma ghanense</name>
    <dbReference type="NCBI Taxonomy" id="65468"/>
    <lineage>
        <taxon>Eukaryota</taxon>
        <taxon>Fungi</taxon>
        <taxon>Dikarya</taxon>
        <taxon>Ascomycota</taxon>
        <taxon>Pezizomycotina</taxon>
        <taxon>Sordariomycetes</taxon>
        <taxon>Hypocreomycetidae</taxon>
        <taxon>Hypocreales</taxon>
        <taxon>Hypocreaceae</taxon>
        <taxon>Trichoderma</taxon>
    </lineage>
</organism>
<dbReference type="Pfam" id="PF00092">
    <property type="entry name" value="VWA"/>
    <property type="match status" value="1"/>
</dbReference>
<dbReference type="GeneID" id="300574849"/>
<feature type="compositionally biased region" description="Basic and acidic residues" evidence="1">
    <location>
        <begin position="17"/>
        <end position="32"/>
    </location>
</feature>
<comment type="caution">
    <text evidence="3">The sequence shown here is derived from an EMBL/GenBank/DDBJ whole genome shotgun (WGS) entry which is preliminary data.</text>
</comment>
<evidence type="ECO:0000259" key="2">
    <source>
        <dbReference type="PROSITE" id="PS50234"/>
    </source>
</evidence>
<feature type="domain" description="VWFA" evidence="2">
    <location>
        <begin position="85"/>
        <end position="302"/>
    </location>
</feature>
<dbReference type="InterPro" id="IPR036465">
    <property type="entry name" value="vWFA_dom_sf"/>
</dbReference>
<dbReference type="PANTHER" id="PTHR34706">
    <property type="entry name" value="SLR1338 PROTEIN"/>
    <property type="match status" value="1"/>
</dbReference>
<evidence type="ECO:0000256" key="1">
    <source>
        <dbReference type="SAM" id="MobiDB-lite"/>
    </source>
</evidence>
<dbReference type="SUPFAM" id="SSF53300">
    <property type="entry name" value="vWA-like"/>
    <property type="match status" value="1"/>
</dbReference>
<dbReference type="Proteomes" id="UP001642720">
    <property type="component" value="Unassembled WGS sequence"/>
</dbReference>
<sequence>MPGLFSRSKPSGSRTPNDGERDRNTAETEKNKSAKGSNNPFADAAAEDAPPAYSQEAPAAAKVSSLRLEKITNPDTPYAFLEYFDTVFVIDDSGSMVAGTRWSDVQKVLRYIAPICTEYDKDGIDVYFLNHRNRQALGPRTDNKAKGGYYHIHDDAAVNRIFKEAFPQGGTPTGTRLNDILEPYVWSLEEAKQTGKHVKPVNIIVITDGEATVDPEETIITYARKLDQLNAPPHQVGIQFFQVGDSSQAKEWLRELDDQLKKHGIRDMVDTVTWGGFRARYFKTLSADVILKTVLGGVVRRLDRKRV</sequence>
<dbReference type="Gene3D" id="3.40.50.410">
    <property type="entry name" value="von Willebrand factor, type A domain"/>
    <property type="match status" value="1"/>
</dbReference>
<dbReference type="PROSITE" id="PS50234">
    <property type="entry name" value="VWFA"/>
    <property type="match status" value="1"/>
</dbReference>
<feature type="region of interest" description="Disordered" evidence="1">
    <location>
        <begin position="1"/>
        <end position="56"/>
    </location>
</feature>
<proteinExistence type="predicted"/>
<keyword evidence="4" id="KW-1185">Reference proteome</keyword>
<evidence type="ECO:0000313" key="4">
    <source>
        <dbReference type="Proteomes" id="UP001642720"/>
    </source>
</evidence>
<dbReference type="InterPro" id="IPR002035">
    <property type="entry name" value="VWF_A"/>
</dbReference>
<name>A0ABY2HA34_9HYPO</name>
<dbReference type="EMBL" id="PPTA01000003">
    <property type="protein sequence ID" value="TFB05108.1"/>
    <property type="molecule type" value="Genomic_DNA"/>
</dbReference>
<evidence type="ECO:0000313" key="3">
    <source>
        <dbReference type="EMBL" id="TFB05108.1"/>
    </source>
</evidence>